<gene>
    <name evidence="8" type="ORF">SAMN06296028_10233</name>
</gene>
<dbReference type="PROSITE" id="PS00150">
    <property type="entry name" value="ACYLPHOSPHATASE_1"/>
    <property type="match status" value="1"/>
</dbReference>
<dbReference type="GO" id="GO:0003998">
    <property type="term" value="F:acylphosphatase activity"/>
    <property type="evidence" value="ECO:0007669"/>
    <property type="project" value="UniProtKB-EC"/>
</dbReference>
<organism evidence="8 9">
    <name type="scientific">Kocuria marina subsp. indica</name>
    <dbReference type="NCBI Taxonomy" id="1049583"/>
    <lineage>
        <taxon>Bacteria</taxon>
        <taxon>Bacillati</taxon>
        <taxon>Actinomycetota</taxon>
        <taxon>Actinomycetes</taxon>
        <taxon>Micrococcales</taxon>
        <taxon>Micrococcaceae</taxon>
        <taxon>Kocuria</taxon>
    </lineage>
</organism>
<evidence type="ECO:0000256" key="6">
    <source>
        <dbReference type="RuleBase" id="RU004168"/>
    </source>
</evidence>
<dbReference type="PRINTS" id="PR00112">
    <property type="entry name" value="ACYLPHPHTASE"/>
</dbReference>
<proteinExistence type="inferred from homology"/>
<evidence type="ECO:0000256" key="2">
    <source>
        <dbReference type="ARBA" id="ARBA00012150"/>
    </source>
</evidence>
<protein>
    <recommendedName>
        <fullName evidence="3 5">acylphosphatase</fullName>
        <ecNumber evidence="2 5">3.6.1.7</ecNumber>
    </recommendedName>
</protein>
<evidence type="ECO:0000259" key="7">
    <source>
        <dbReference type="PROSITE" id="PS51160"/>
    </source>
</evidence>
<dbReference type="PANTHER" id="PTHR47268:SF4">
    <property type="entry name" value="ACYLPHOSPHATASE"/>
    <property type="match status" value="1"/>
</dbReference>
<feature type="active site" evidence="5">
    <location>
        <position position="41"/>
    </location>
</feature>
<dbReference type="EC" id="3.6.1.7" evidence="2 5"/>
<keyword evidence="9" id="KW-1185">Reference proteome</keyword>
<comment type="similarity">
    <text evidence="1 6">Belongs to the acylphosphatase family.</text>
</comment>
<evidence type="ECO:0000313" key="8">
    <source>
        <dbReference type="EMBL" id="SME92653.1"/>
    </source>
</evidence>
<dbReference type="Pfam" id="PF00708">
    <property type="entry name" value="Acylphosphatase"/>
    <property type="match status" value="1"/>
</dbReference>
<dbReference type="Gene3D" id="3.30.70.100">
    <property type="match status" value="1"/>
</dbReference>
<dbReference type="InterPro" id="IPR001792">
    <property type="entry name" value="Acylphosphatase-like_dom"/>
</dbReference>
<dbReference type="RefSeq" id="WP_085106112.1">
    <property type="nucleotide sequence ID" value="NZ_FXAC01000002.1"/>
</dbReference>
<evidence type="ECO:0000256" key="3">
    <source>
        <dbReference type="ARBA" id="ARBA00015991"/>
    </source>
</evidence>
<feature type="active site" evidence="5">
    <location>
        <position position="59"/>
    </location>
</feature>
<evidence type="ECO:0000256" key="4">
    <source>
        <dbReference type="ARBA" id="ARBA00047645"/>
    </source>
</evidence>
<feature type="domain" description="Acylphosphatase-like" evidence="7">
    <location>
        <begin position="26"/>
        <end position="112"/>
    </location>
</feature>
<reference evidence="9" key="1">
    <citation type="submission" date="2017-04" db="EMBL/GenBank/DDBJ databases">
        <authorList>
            <person name="Varghese N."/>
            <person name="Submissions S."/>
        </authorList>
    </citation>
    <scope>NUCLEOTIDE SEQUENCE [LARGE SCALE GENOMIC DNA]</scope>
    <source>
        <strain evidence="9">NIO-1021</strain>
    </source>
</reference>
<dbReference type="Proteomes" id="UP000192929">
    <property type="component" value="Unassembled WGS sequence"/>
</dbReference>
<dbReference type="EMBL" id="FXAC01000002">
    <property type="protein sequence ID" value="SME92653.1"/>
    <property type="molecule type" value="Genomic_DNA"/>
</dbReference>
<accession>A0A1X7C9U4</accession>
<keyword evidence="5" id="KW-0378">Hydrolase</keyword>
<dbReference type="InterPro" id="IPR017968">
    <property type="entry name" value="Acylphosphatase_CS"/>
</dbReference>
<dbReference type="SUPFAM" id="SSF54975">
    <property type="entry name" value="Acylphosphatase/BLUF domain-like"/>
    <property type="match status" value="1"/>
</dbReference>
<dbReference type="InterPro" id="IPR020456">
    <property type="entry name" value="Acylphosphatase"/>
</dbReference>
<dbReference type="AlphaFoldDB" id="A0A1X7C9U4"/>
<sequence>MEMPSIHPAASAGRNQDKLDLNGTIALTAVVHGTVQGVGFRYWCWRQAEKLGLVGSATNNPDGTVTVVAEGPRWAVGELLQALISRDTPGAVITVDEHFGPPTGAFTDFSTH</sequence>
<evidence type="ECO:0000256" key="5">
    <source>
        <dbReference type="PROSITE-ProRule" id="PRU00520"/>
    </source>
</evidence>
<evidence type="ECO:0000256" key="1">
    <source>
        <dbReference type="ARBA" id="ARBA00005614"/>
    </source>
</evidence>
<name>A0A1X7C9U4_9MICC</name>
<dbReference type="PANTHER" id="PTHR47268">
    <property type="entry name" value="ACYLPHOSPHATASE"/>
    <property type="match status" value="1"/>
</dbReference>
<comment type="catalytic activity">
    <reaction evidence="4 5">
        <text>an acyl phosphate + H2O = a carboxylate + phosphate + H(+)</text>
        <dbReference type="Rhea" id="RHEA:14965"/>
        <dbReference type="ChEBI" id="CHEBI:15377"/>
        <dbReference type="ChEBI" id="CHEBI:15378"/>
        <dbReference type="ChEBI" id="CHEBI:29067"/>
        <dbReference type="ChEBI" id="CHEBI:43474"/>
        <dbReference type="ChEBI" id="CHEBI:59918"/>
        <dbReference type="EC" id="3.6.1.7"/>
    </reaction>
</comment>
<dbReference type="PROSITE" id="PS51160">
    <property type="entry name" value="ACYLPHOSPHATASE_3"/>
    <property type="match status" value="1"/>
</dbReference>
<dbReference type="InterPro" id="IPR036046">
    <property type="entry name" value="Acylphosphatase-like_dom_sf"/>
</dbReference>
<evidence type="ECO:0000313" key="9">
    <source>
        <dbReference type="Proteomes" id="UP000192929"/>
    </source>
</evidence>